<sequence length="330" mass="36666">MMTSTGQDISIYFRTELEDVGDIELVVVLPTFRRPEHVIKTLKTIVSQRPDIAFATVVVENDDKDLAGAAAAKDFFLGHPSDSIVIVAHQRGNCYAYNAGWATALETYPNLRAIAIIDDDEIAAPEWLDCLITAQEATQADMVGGPQLPVFEDVSGQKWKRHPVFTPHYEATGPVPILFSSGNVLVTRRVLDAMPRPFLDPAFNFIGGGDADFYSRGKEKGFSFAWANEAWVAETVPARRTSSSWVRARSLRNGAISTMLEHRRDSSFCGRVKTFAKSLALLAASLPRGIRLWRKTGLFSAGLYHFYVAVGRLMAEFGFVNEQYRNPEKN</sequence>
<reference evidence="1" key="1">
    <citation type="submission" date="2021-03" db="EMBL/GenBank/DDBJ databases">
        <title>Genomic Encyclopedia of Type Strains, Phase IV (KMG-IV): sequencing the most valuable type-strain genomes for metagenomic binning, comparative biology and taxonomic classification.</title>
        <authorList>
            <person name="Goeker M."/>
        </authorList>
    </citation>
    <scope>NUCLEOTIDE SEQUENCE</scope>
    <source>
        <strain evidence="1">DSM 18131</strain>
    </source>
</reference>
<protein>
    <submittedName>
        <fullName evidence="1">Glycosyltransferase involved in cell wall biosynthesis</fullName>
    </submittedName>
</protein>
<keyword evidence="2" id="KW-1185">Reference proteome</keyword>
<accession>A0ACC5SPQ4</accession>
<organism evidence="1 2">
    <name type="scientific">Ensifer adhaerens</name>
    <name type="common">Sinorhizobium morelense</name>
    <dbReference type="NCBI Taxonomy" id="106592"/>
    <lineage>
        <taxon>Bacteria</taxon>
        <taxon>Pseudomonadati</taxon>
        <taxon>Pseudomonadota</taxon>
        <taxon>Alphaproteobacteria</taxon>
        <taxon>Hyphomicrobiales</taxon>
        <taxon>Rhizobiaceae</taxon>
        <taxon>Sinorhizobium/Ensifer group</taxon>
        <taxon>Ensifer</taxon>
    </lineage>
</organism>
<name>A0ACC5SPQ4_ENSAD</name>
<evidence type="ECO:0000313" key="1">
    <source>
        <dbReference type="EMBL" id="MBP1870812.1"/>
    </source>
</evidence>
<gene>
    <name evidence="1" type="ORF">J2Z19_000509</name>
</gene>
<evidence type="ECO:0000313" key="2">
    <source>
        <dbReference type="Proteomes" id="UP000823773"/>
    </source>
</evidence>
<comment type="caution">
    <text evidence="1">The sequence shown here is derived from an EMBL/GenBank/DDBJ whole genome shotgun (WGS) entry which is preliminary data.</text>
</comment>
<dbReference type="EMBL" id="JAGGJR010000001">
    <property type="protein sequence ID" value="MBP1870812.1"/>
    <property type="molecule type" value="Genomic_DNA"/>
</dbReference>
<dbReference type="Proteomes" id="UP000823773">
    <property type="component" value="Unassembled WGS sequence"/>
</dbReference>
<proteinExistence type="predicted"/>